<keyword evidence="2" id="KW-0732">Signal</keyword>
<evidence type="ECO:0000256" key="1">
    <source>
        <dbReference type="SAM" id="MobiDB-lite"/>
    </source>
</evidence>
<accession>A0A3A8QI70</accession>
<proteinExistence type="predicted"/>
<gene>
    <name evidence="3" type="ORF">D7X96_25515</name>
</gene>
<sequence>MKRLPTLLLCSLLASATASAAGRTPSTLRYKPSGDDERPVIVDATIGPQGSDFAMRLKFNKDPFGEECKQRCANVTLFLDTDSSTQSGLRLSTDKAPENGADLAVVIQGVREYKRQDAPPEVALRVKVRQLGSDATSADAGELLADLNNRQDPERIQTDGTTVYLLVDATSALLPSARKVRVIYHPPGSKALTATINGMASGSSGRGVQIFKRGSGNWGRAPDAAEGKKPRANTTGDNG</sequence>
<evidence type="ECO:0000313" key="4">
    <source>
        <dbReference type="Proteomes" id="UP000282656"/>
    </source>
</evidence>
<dbReference type="EMBL" id="RAWM01000082">
    <property type="protein sequence ID" value="RKH64582.1"/>
    <property type="molecule type" value="Genomic_DNA"/>
</dbReference>
<comment type="caution">
    <text evidence="3">The sequence shown here is derived from an EMBL/GenBank/DDBJ whole genome shotgun (WGS) entry which is preliminary data.</text>
</comment>
<protein>
    <submittedName>
        <fullName evidence="3">Uncharacterized protein</fullName>
    </submittedName>
</protein>
<keyword evidence="4" id="KW-1185">Reference proteome</keyword>
<name>A0A3A8QI70_9BACT</name>
<dbReference type="Proteomes" id="UP000282656">
    <property type="component" value="Unassembled WGS sequence"/>
</dbReference>
<dbReference type="OrthoDB" id="5507338at2"/>
<dbReference type="AlphaFoldDB" id="A0A3A8QI70"/>
<reference evidence="4" key="1">
    <citation type="submission" date="2018-09" db="EMBL/GenBank/DDBJ databases">
        <authorList>
            <person name="Livingstone P.G."/>
            <person name="Whitworth D.E."/>
        </authorList>
    </citation>
    <scope>NUCLEOTIDE SEQUENCE [LARGE SCALE GENOMIC DNA]</scope>
    <source>
        <strain evidence="4">AB047A</strain>
    </source>
</reference>
<feature type="signal peptide" evidence="2">
    <location>
        <begin position="1"/>
        <end position="20"/>
    </location>
</feature>
<evidence type="ECO:0000313" key="3">
    <source>
        <dbReference type="EMBL" id="RKH64582.1"/>
    </source>
</evidence>
<organism evidence="3 4">
    <name type="scientific">Corallococcus interemptor</name>
    <dbReference type="NCBI Taxonomy" id="2316720"/>
    <lineage>
        <taxon>Bacteria</taxon>
        <taxon>Pseudomonadati</taxon>
        <taxon>Myxococcota</taxon>
        <taxon>Myxococcia</taxon>
        <taxon>Myxococcales</taxon>
        <taxon>Cystobacterineae</taxon>
        <taxon>Myxococcaceae</taxon>
        <taxon>Corallococcus</taxon>
    </lineage>
</organism>
<evidence type="ECO:0000256" key="2">
    <source>
        <dbReference type="SAM" id="SignalP"/>
    </source>
</evidence>
<feature type="chain" id="PRO_5017241346" evidence="2">
    <location>
        <begin position="21"/>
        <end position="239"/>
    </location>
</feature>
<feature type="region of interest" description="Disordered" evidence="1">
    <location>
        <begin position="203"/>
        <end position="239"/>
    </location>
</feature>
<dbReference type="RefSeq" id="WP_120548040.1">
    <property type="nucleotide sequence ID" value="NZ_RAWM01000082.1"/>
</dbReference>